<protein>
    <recommendedName>
        <fullName evidence="3">Ligand-binding SRPBCC domain-containing protein</fullName>
    </recommendedName>
</protein>
<dbReference type="EMBL" id="JACDUS010000004">
    <property type="protein sequence ID" value="MBA2881349.1"/>
    <property type="molecule type" value="Genomic_DNA"/>
</dbReference>
<gene>
    <name evidence="1" type="ORF">HNR65_001676</name>
</gene>
<organism evidence="1 2">
    <name type="scientific">Desulfosalsimonas propionicica</name>
    <dbReference type="NCBI Taxonomy" id="332175"/>
    <lineage>
        <taxon>Bacteria</taxon>
        <taxon>Pseudomonadati</taxon>
        <taxon>Thermodesulfobacteriota</taxon>
        <taxon>Desulfobacteria</taxon>
        <taxon>Desulfobacterales</taxon>
        <taxon>Desulfosalsimonadaceae</taxon>
        <taxon>Desulfosalsimonas</taxon>
    </lineage>
</organism>
<evidence type="ECO:0000313" key="1">
    <source>
        <dbReference type="EMBL" id="MBA2881349.1"/>
    </source>
</evidence>
<proteinExistence type="predicted"/>
<evidence type="ECO:0000313" key="2">
    <source>
        <dbReference type="Proteomes" id="UP000525298"/>
    </source>
</evidence>
<name>A0A7W0C947_9BACT</name>
<dbReference type="Proteomes" id="UP000525298">
    <property type="component" value="Unassembled WGS sequence"/>
</dbReference>
<sequence>MIARISTHFICTEKDLWQKIIEPKALQFVAWPILSFIPDEAGALDGEWIVGKKYNLRLFFLKCIPLGRHIIQLVKIDKTANTISSQEKGKLTRVWNHDITFHEVYPGKVHYIDKIEISAGLRSPVIWLFAHIFYRHRQRRWKLLLERQRGLGKESSGDKG</sequence>
<dbReference type="AlphaFoldDB" id="A0A7W0C947"/>
<evidence type="ECO:0008006" key="3">
    <source>
        <dbReference type="Google" id="ProtNLM"/>
    </source>
</evidence>
<dbReference type="RefSeq" id="WP_181551020.1">
    <property type="nucleotide sequence ID" value="NZ_JACDUS010000004.1"/>
</dbReference>
<comment type="caution">
    <text evidence="1">The sequence shown here is derived from an EMBL/GenBank/DDBJ whole genome shotgun (WGS) entry which is preliminary data.</text>
</comment>
<keyword evidence="2" id="KW-1185">Reference proteome</keyword>
<accession>A0A7W0C947</accession>
<reference evidence="1 2" key="1">
    <citation type="submission" date="2020-07" db="EMBL/GenBank/DDBJ databases">
        <title>Genomic Encyclopedia of Type Strains, Phase IV (KMG-IV): sequencing the most valuable type-strain genomes for metagenomic binning, comparative biology and taxonomic classification.</title>
        <authorList>
            <person name="Goeker M."/>
        </authorList>
    </citation>
    <scope>NUCLEOTIDE SEQUENCE [LARGE SCALE GENOMIC DNA]</scope>
    <source>
        <strain evidence="1 2">DSM 17721</strain>
    </source>
</reference>